<comment type="similarity">
    <text evidence="1">Belongs to the CpsD/CapB family.</text>
</comment>
<dbReference type="Gene3D" id="3.40.50.300">
    <property type="entry name" value="P-loop containing nucleotide triphosphate hydrolases"/>
    <property type="match status" value="1"/>
</dbReference>
<dbReference type="AlphaFoldDB" id="A0A1G6BLB6"/>
<dbReference type="InterPro" id="IPR005702">
    <property type="entry name" value="Wzc-like_C"/>
</dbReference>
<feature type="transmembrane region" description="Helical" evidence="9">
    <location>
        <begin position="180"/>
        <end position="199"/>
    </location>
</feature>
<dbReference type="PANTHER" id="PTHR32309:SF13">
    <property type="entry name" value="FERRIC ENTEROBACTIN TRANSPORT PROTEIN FEPE"/>
    <property type="match status" value="1"/>
</dbReference>
<dbReference type="EC" id="2.7.10.2" evidence="2"/>
<dbReference type="Proteomes" id="UP000199228">
    <property type="component" value="Unassembled WGS sequence"/>
</dbReference>
<reference evidence="11 12" key="1">
    <citation type="submission" date="2016-10" db="EMBL/GenBank/DDBJ databases">
        <authorList>
            <person name="de Groot N.N."/>
        </authorList>
    </citation>
    <scope>NUCLEOTIDE SEQUENCE [LARGE SCALE GENOMIC DNA]</scope>
    <source>
        <strain evidence="11 12">DSM 3217</strain>
    </source>
</reference>
<evidence type="ECO:0000259" key="10">
    <source>
        <dbReference type="Pfam" id="PF13614"/>
    </source>
</evidence>
<dbReference type="EMBL" id="FMXR01000011">
    <property type="protein sequence ID" value="SDB21413.1"/>
    <property type="molecule type" value="Genomic_DNA"/>
</dbReference>
<dbReference type="SUPFAM" id="SSF52540">
    <property type="entry name" value="P-loop containing nucleoside triphosphate hydrolases"/>
    <property type="match status" value="1"/>
</dbReference>
<evidence type="ECO:0000256" key="4">
    <source>
        <dbReference type="ARBA" id="ARBA00022741"/>
    </source>
</evidence>
<gene>
    <name evidence="11" type="ORF">SAMN02910417_01600</name>
</gene>
<feature type="transmembrane region" description="Helical" evidence="9">
    <location>
        <begin position="32"/>
        <end position="52"/>
    </location>
</feature>
<organism evidence="11 12">
    <name type="scientific">Eubacterium oxidoreducens</name>
    <dbReference type="NCBI Taxonomy" id="1732"/>
    <lineage>
        <taxon>Bacteria</taxon>
        <taxon>Bacillati</taxon>
        <taxon>Bacillota</taxon>
        <taxon>Clostridia</taxon>
        <taxon>Eubacteriales</taxon>
        <taxon>Eubacteriaceae</taxon>
        <taxon>Eubacterium</taxon>
    </lineage>
</organism>
<dbReference type="RefSeq" id="WP_090173838.1">
    <property type="nucleotide sequence ID" value="NZ_FMXR01000011.1"/>
</dbReference>
<keyword evidence="9" id="KW-0812">Transmembrane</keyword>
<keyword evidence="7" id="KW-0829">Tyrosine-protein kinase</keyword>
<evidence type="ECO:0000313" key="12">
    <source>
        <dbReference type="Proteomes" id="UP000199228"/>
    </source>
</evidence>
<dbReference type="NCBIfam" id="TIGR01007">
    <property type="entry name" value="eps_fam"/>
    <property type="match status" value="1"/>
</dbReference>
<protein>
    <recommendedName>
        <fullName evidence="2">non-specific protein-tyrosine kinase</fullName>
        <ecNumber evidence="2">2.7.10.2</ecNumber>
    </recommendedName>
</protein>
<evidence type="ECO:0000256" key="5">
    <source>
        <dbReference type="ARBA" id="ARBA00022777"/>
    </source>
</evidence>
<dbReference type="STRING" id="1732.SAMN02910417_01600"/>
<dbReference type="GO" id="GO:0005524">
    <property type="term" value="F:ATP binding"/>
    <property type="evidence" value="ECO:0007669"/>
    <property type="project" value="UniProtKB-KW"/>
</dbReference>
<dbReference type="InterPro" id="IPR025669">
    <property type="entry name" value="AAA_dom"/>
</dbReference>
<evidence type="ECO:0000313" key="11">
    <source>
        <dbReference type="EMBL" id="SDB21413.1"/>
    </source>
</evidence>
<evidence type="ECO:0000256" key="3">
    <source>
        <dbReference type="ARBA" id="ARBA00022679"/>
    </source>
</evidence>
<keyword evidence="6" id="KW-0067">ATP-binding</keyword>
<evidence type="ECO:0000256" key="6">
    <source>
        <dbReference type="ARBA" id="ARBA00022840"/>
    </source>
</evidence>
<evidence type="ECO:0000256" key="7">
    <source>
        <dbReference type="ARBA" id="ARBA00023137"/>
    </source>
</evidence>
<dbReference type="InterPro" id="IPR027417">
    <property type="entry name" value="P-loop_NTPase"/>
</dbReference>
<keyword evidence="12" id="KW-1185">Reference proteome</keyword>
<dbReference type="CDD" id="cd05387">
    <property type="entry name" value="BY-kinase"/>
    <property type="match status" value="1"/>
</dbReference>
<dbReference type="PANTHER" id="PTHR32309">
    <property type="entry name" value="TYROSINE-PROTEIN KINASE"/>
    <property type="match status" value="1"/>
</dbReference>
<dbReference type="InterPro" id="IPR050445">
    <property type="entry name" value="Bact_polysacc_biosynth/exp"/>
</dbReference>
<accession>A0A1G6BLB6</accession>
<dbReference type="GO" id="GO:0004713">
    <property type="term" value="F:protein tyrosine kinase activity"/>
    <property type="evidence" value="ECO:0007669"/>
    <property type="project" value="UniProtKB-KW"/>
</dbReference>
<evidence type="ECO:0000256" key="9">
    <source>
        <dbReference type="SAM" id="Phobius"/>
    </source>
</evidence>
<keyword evidence="9" id="KW-1133">Transmembrane helix</keyword>
<dbReference type="OrthoDB" id="9794577at2"/>
<keyword evidence="5" id="KW-0418">Kinase</keyword>
<evidence type="ECO:0000256" key="8">
    <source>
        <dbReference type="ARBA" id="ARBA00051245"/>
    </source>
</evidence>
<keyword evidence="9" id="KW-0472">Membrane</keyword>
<evidence type="ECO:0000256" key="1">
    <source>
        <dbReference type="ARBA" id="ARBA00007316"/>
    </source>
</evidence>
<keyword evidence="4" id="KW-0547">Nucleotide-binding</keyword>
<evidence type="ECO:0000256" key="2">
    <source>
        <dbReference type="ARBA" id="ARBA00011903"/>
    </source>
</evidence>
<proteinExistence type="inferred from homology"/>
<sequence>MQFEERNEEPVQLFRFNGYTVGRDIIKHMKMIIMISVAAMLLMYAYLAYTYAETYTMTTTFTVVSASTENDAYTNIQSASTTATSFQTILSNSVVQEAVAKAAGMDSIPGTVTTSLVENTNLMTLSVTESSPKMTYAVMNAILDNYSSVSDKVLGSVIMTILDQSDIPTQPDAAFAPANAMVKMFIIVFCLMLVIVAFGSTFQDAIRAENEVEKKIDTKRLGTLYHEKKYKTFTRRSKKKKRSILITDPTVSFSYSEAVRRMVSRVRNKMNHRNSKVLMVTSVLENEGKSTVAVNLALELVEEEQKVLLIDGDFRKPALYKVLQIDPKEVTDLGEVLNHKISPKNMIYQKENSNLHLLLNTVIYPNSTELLSQGLLERIIGELKREYDYIIIDCSPMALVADAEEMLNMVDNTLLVVRQHYANVRDINDAIDIINSRKEKLIGCVFNNVGGNRVSLTHGGQGYGEYGNYGYGRYHQYDHSEREGE</sequence>
<dbReference type="Pfam" id="PF13614">
    <property type="entry name" value="AAA_31"/>
    <property type="match status" value="1"/>
</dbReference>
<comment type="catalytic activity">
    <reaction evidence="8">
        <text>L-tyrosyl-[protein] + ATP = O-phospho-L-tyrosyl-[protein] + ADP + H(+)</text>
        <dbReference type="Rhea" id="RHEA:10596"/>
        <dbReference type="Rhea" id="RHEA-COMP:10136"/>
        <dbReference type="Rhea" id="RHEA-COMP:20101"/>
        <dbReference type="ChEBI" id="CHEBI:15378"/>
        <dbReference type="ChEBI" id="CHEBI:30616"/>
        <dbReference type="ChEBI" id="CHEBI:46858"/>
        <dbReference type="ChEBI" id="CHEBI:61978"/>
        <dbReference type="ChEBI" id="CHEBI:456216"/>
        <dbReference type="EC" id="2.7.10.2"/>
    </reaction>
</comment>
<feature type="domain" description="AAA" evidence="10">
    <location>
        <begin position="288"/>
        <end position="436"/>
    </location>
</feature>
<name>A0A1G6BLB6_EUBOX</name>
<keyword evidence="3" id="KW-0808">Transferase</keyword>